<dbReference type="PANTHER" id="PTHR43362:SF1">
    <property type="entry name" value="MANNITOL DEHYDROGENASE 2-RELATED"/>
    <property type="match status" value="1"/>
</dbReference>
<dbReference type="InterPro" id="IPR008927">
    <property type="entry name" value="6-PGluconate_DH-like_C_sf"/>
</dbReference>
<keyword evidence="5" id="KW-0520">NAD</keyword>
<comment type="catalytic activity">
    <reaction evidence="6">
        <text>D-mannitol 1-phosphate + NAD(+) = beta-D-fructose 6-phosphate + NADH + H(+)</text>
        <dbReference type="Rhea" id="RHEA:19661"/>
        <dbReference type="ChEBI" id="CHEBI:15378"/>
        <dbReference type="ChEBI" id="CHEBI:57540"/>
        <dbReference type="ChEBI" id="CHEBI:57634"/>
        <dbReference type="ChEBI" id="CHEBI:57945"/>
        <dbReference type="ChEBI" id="CHEBI:61381"/>
        <dbReference type="EC" id="1.1.1.17"/>
    </reaction>
</comment>
<dbReference type="SUPFAM" id="SSF51735">
    <property type="entry name" value="NAD(P)-binding Rossmann-fold domains"/>
    <property type="match status" value="1"/>
</dbReference>
<evidence type="ECO:0000256" key="4">
    <source>
        <dbReference type="ARBA" id="ARBA00023002"/>
    </source>
</evidence>
<dbReference type="Gene3D" id="1.10.1040.10">
    <property type="entry name" value="N-(1-d-carboxylethyl)-l-norvaline Dehydrogenase, domain 2"/>
    <property type="match status" value="1"/>
</dbReference>
<name>A0A2N9JDN2_9ACTN</name>
<dbReference type="PANTHER" id="PTHR43362">
    <property type="entry name" value="MANNITOL DEHYDROGENASE DSF1-RELATED"/>
    <property type="match status" value="1"/>
</dbReference>
<dbReference type="SUPFAM" id="SSF48179">
    <property type="entry name" value="6-phosphogluconate dehydrogenase C-terminal domain-like"/>
    <property type="match status" value="1"/>
</dbReference>
<dbReference type="Gene3D" id="3.40.50.720">
    <property type="entry name" value="NAD(P)-binding Rossmann-like Domain"/>
    <property type="match status" value="1"/>
</dbReference>
<dbReference type="PRINTS" id="PR00084">
    <property type="entry name" value="MTLDHDRGNASE"/>
</dbReference>
<dbReference type="InterPro" id="IPR036291">
    <property type="entry name" value="NAD(P)-bd_dom_sf"/>
</dbReference>
<evidence type="ECO:0000256" key="1">
    <source>
        <dbReference type="ARBA" id="ARBA00006541"/>
    </source>
</evidence>
<gene>
    <name evidence="9" type="ORF">MPLG2_0634</name>
</gene>
<reference evidence="9 10" key="1">
    <citation type="submission" date="2018-02" db="EMBL/GenBank/DDBJ databases">
        <authorList>
            <person name="Cohen D.B."/>
            <person name="Kent A.D."/>
        </authorList>
    </citation>
    <scope>NUCLEOTIDE SEQUENCE [LARGE SCALE GENOMIC DNA]</scope>
    <source>
        <strain evidence="9">1</strain>
    </source>
</reference>
<dbReference type="InterPro" id="IPR013118">
    <property type="entry name" value="Mannitol_DH_C"/>
</dbReference>
<comment type="similarity">
    <text evidence="1">Belongs to the mannitol dehydrogenase family.</text>
</comment>
<proteinExistence type="inferred from homology"/>
<evidence type="ECO:0000256" key="5">
    <source>
        <dbReference type="ARBA" id="ARBA00023027"/>
    </source>
</evidence>
<evidence type="ECO:0000256" key="2">
    <source>
        <dbReference type="ARBA" id="ARBA00012939"/>
    </source>
</evidence>
<evidence type="ECO:0000259" key="7">
    <source>
        <dbReference type="Pfam" id="PF01232"/>
    </source>
</evidence>
<keyword evidence="10" id="KW-1185">Reference proteome</keyword>
<feature type="domain" description="Mannitol dehydrogenase C-terminal" evidence="8">
    <location>
        <begin position="282"/>
        <end position="407"/>
    </location>
</feature>
<dbReference type="InterPro" id="IPR013328">
    <property type="entry name" value="6PGD_dom2"/>
</dbReference>
<organism evidence="9 10">
    <name type="scientific">Micropruina glycogenica</name>
    <dbReference type="NCBI Taxonomy" id="75385"/>
    <lineage>
        <taxon>Bacteria</taxon>
        <taxon>Bacillati</taxon>
        <taxon>Actinomycetota</taxon>
        <taxon>Actinomycetes</taxon>
        <taxon>Propionibacteriales</taxon>
        <taxon>Nocardioidaceae</taxon>
        <taxon>Micropruina</taxon>
    </lineage>
</organism>
<dbReference type="EC" id="1.1.1.17" evidence="2"/>
<evidence type="ECO:0000313" key="9">
    <source>
        <dbReference type="EMBL" id="SPD85670.1"/>
    </source>
</evidence>
<dbReference type="InterPro" id="IPR023027">
    <property type="entry name" value="Mannitol_DH_CS"/>
</dbReference>
<evidence type="ECO:0000256" key="3">
    <source>
        <dbReference type="ARBA" id="ARBA00016219"/>
    </source>
</evidence>
<dbReference type="KEGG" id="mgg:MPLG2_0634"/>
<evidence type="ECO:0000313" key="10">
    <source>
        <dbReference type="Proteomes" id="UP000238164"/>
    </source>
</evidence>
<evidence type="ECO:0000256" key="6">
    <source>
        <dbReference type="ARBA" id="ARBA00048615"/>
    </source>
</evidence>
<evidence type="ECO:0000259" key="8">
    <source>
        <dbReference type="Pfam" id="PF08125"/>
    </source>
</evidence>
<keyword evidence="4" id="KW-0560">Oxidoreductase</keyword>
<dbReference type="AlphaFoldDB" id="A0A2N9JDN2"/>
<dbReference type="GO" id="GO:0008926">
    <property type="term" value="F:mannitol-1-phosphate 5-dehydrogenase activity"/>
    <property type="evidence" value="ECO:0007669"/>
    <property type="project" value="UniProtKB-EC"/>
</dbReference>
<dbReference type="RefSeq" id="WP_105184849.1">
    <property type="nucleotide sequence ID" value="NZ_BAAAGO010000042.1"/>
</dbReference>
<sequence>MTQALSKATYDGAVLGVSAPPTPGMLHLGIGNFHRAHAAVYTAKAMAAQGGDWGIVAVANRSRRVVDSLAGQGFLYSILELSSAGERVDVMDVHRETLVASEQTAELMARIASPEIKIVTMTISENGYCRNAVTGDLDVDGDLVSADLANPAAPRTSIGQLAGALIRRYQGDGGPLTILSCDNLVSAGHTAQKMVTQYLQATATPDGFHDWFEASVTFPNAMVDRIVPGTTDATRARVRELLGVTDAIPVPAERFSMWVIEDKFAAGRPAWEEGGAIFSDEVEAYELVKLRLLNGSHSLIAYLGGLSGADTIPASFGQDFVRECVTELLNVEYLPSIDLPSGFDPQAYIAQLFDRWSNHALGDATARVGSDGSLKLLQRVPDPALRLLNLGEMPQQLALMVAGWIACVAPPEGFDPGPIAAAMIEPAKEKLAAVTTGAGSVRAHVEKIMRGGFFPEALATHDEFVGRVAELVEIIITHGVRDAARTALDA</sequence>
<dbReference type="InterPro" id="IPR013131">
    <property type="entry name" value="Mannitol_DH_N"/>
</dbReference>
<dbReference type="EMBL" id="LT985188">
    <property type="protein sequence ID" value="SPD85670.1"/>
    <property type="molecule type" value="Genomic_DNA"/>
</dbReference>
<dbReference type="PROSITE" id="PS00974">
    <property type="entry name" value="MANNITOL_DHGENASE"/>
    <property type="match status" value="1"/>
</dbReference>
<dbReference type="Proteomes" id="UP000238164">
    <property type="component" value="Chromosome 1"/>
</dbReference>
<dbReference type="Pfam" id="PF08125">
    <property type="entry name" value="Mannitol_dh_C"/>
    <property type="match status" value="1"/>
</dbReference>
<dbReference type="InterPro" id="IPR000669">
    <property type="entry name" value="Mannitol_DH"/>
</dbReference>
<protein>
    <recommendedName>
        <fullName evidence="3">Mannitol-1-phosphate 5-dehydrogenase</fullName>
        <ecNumber evidence="2">1.1.1.17</ecNumber>
    </recommendedName>
</protein>
<dbReference type="InterPro" id="IPR050988">
    <property type="entry name" value="Mannitol_DH/Oxidoreductase"/>
</dbReference>
<dbReference type="GO" id="GO:0019594">
    <property type="term" value="P:mannitol metabolic process"/>
    <property type="evidence" value="ECO:0007669"/>
    <property type="project" value="InterPro"/>
</dbReference>
<accession>A0A2N9JDN2</accession>
<feature type="domain" description="Mannitol dehydrogenase N-terminal" evidence="7">
    <location>
        <begin position="25"/>
        <end position="272"/>
    </location>
</feature>
<dbReference type="OrthoDB" id="271711at2"/>
<dbReference type="Pfam" id="PF01232">
    <property type="entry name" value="Mannitol_dh"/>
    <property type="match status" value="1"/>
</dbReference>